<dbReference type="PANTHER" id="PTHR44591:SF3">
    <property type="entry name" value="RESPONSE REGULATORY DOMAIN-CONTAINING PROTEIN"/>
    <property type="match status" value="1"/>
</dbReference>
<evidence type="ECO:0000313" key="4">
    <source>
        <dbReference type="EMBL" id="SDN61137.1"/>
    </source>
</evidence>
<organism evidence="4 5">
    <name type="scientific">Nocardioides szechwanensis</name>
    <dbReference type="NCBI Taxonomy" id="1005944"/>
    <lineage>
        <taxon>Bacteria</taxon>
        <taxon>Bacillati</taxon>
        <taxon>Actinomycetota</taxon>
        <taxon>Actinomycetes</taxon>
        <taxon>Propionibacteriales</taxon>
        <taxon>Nocardioidaceae</taxon>
        <taxon>Nocardioides</taxon>
    </lineage>
</organism>
<reference evidence="4 5" key="1">
    <citation type="submission" date="2016-10" db="EMBL/GenBank/DDBJ databases">
        <authorList>
            <person name="de Groot N.N."/>
        </authorList>
    </citation>
    <scope>NUCLEOTIDE SEQUENCE [LARGE SCALE GENOMIC DNA]</scope>
    <source>
        <strain evidence="4 5">CGMCC 1.11147</strain>
    </source>
</reference>
<dbReference type="Gene3D" id="3.40.50.2300">
    <property type="match status" value="1"/>
</dbReference>
<dbReference type="AlphaFoldDB" id="A0A1H0CTA5"/>
<evidence type="ECO:0000256" key="1">
    <source>
        <dbReference type="ARBA" id="ARBA00022553"/>
    </source>
</evidence>
<keyword evidence="5" id="KW-1185">Reference proteome</keyword>
<dbReference type="InterPro" id="IPR011006">
    <property type="entry name" value="CheY-like_superfamily"/>
</dbReference>
<keyword evidence="1 2" id="KW-0597">Phosphoprotein</keyword>
<dbReference type="GO" id="GO:0000160">
    <property type="term" value="P:phosphorelay signal transduction system"/>
    <property type="evidence" value="ECO:0007669"/>
    <property type="project" value="InterPro"/>
</dbReference>
<dbReference type="SUPFAM" id="SSF52172">
    <property type="entry name" value="CheY-like"/>
    <property type="match status" value="1"/>
</dbReference>
<dbReference type="EMBL" id="FNIC01000003">
    <property type="protein sequence ID" value="SDN61137.1"/>
    <property type="molecule type" value="Genomic_DNA"/>
</dbReference>
<evidence type="ECO:0000313" key="5">
    <source>
        <dbReference type="Proteomes" id="UP000199004"/>
    </source>
</evidence>
<dbReference type="PANTHER" id="PTHR44591">
    <property type="entry name" value="STRESS RESPONSE REGULATOR PROTEIN 1"/>
    <property type="match status" value="1"/>
</dbReference>
<evidence type="ECO:0000259" key="3">
    <source>
        <dbReference type="PROSITE" id="PS50110"/>
    </source>
</evidence>
<accession>A0A1H0CTA5</accession>
<proteinExistence type="predicted"/>
<evidence type="ECO:0000256" key="2">
    <source>
        <dbReference type="PROSITE-ProRule" id="PRU00169"/>
    </source>
</evidence>
<dbReference type="SMART" id="SM00448">
    <property type="entry name" value="REC"/>
    <property type="match status" value="1"/>
</dbReference>
<dbReference type="InterPro" id="IPR050595">
    <property type="entry name" value="Bact_response_regulator"/>
</dbReference>
<dbReference type="Proteomes" id="UP000199004">
    <property type="component" value="Unassembled WGS sequence"/>
</dbReference>
<dbReference type="STRING" id="1005944.SAMN05192576_2525"/>
<feature type="domain" description="Response regulatory" evidence="3">
    <location>
        <begin position="9"/>
        <end position="125"/>
    </location>
</feature>
<name>A0A1H0CTA5_9ACTN</name>
<dbReference type="Pfam" id="PF00072">
    <property type="entry name" value="Response_reg"/>
    <property type="match status" value="1"/>
</dbReference>
<feature type="modified residue" description="4-aspartylphosphate" evidence="2">
    <location>
        <position position="58"/>
    </location>
</feature>
<dbReference type="CDD" id="cd17574">
    <property type="entry name" value="REC_OmpR"/>
    <property type="match status" value="1"/>
</dbReference>
<sequence>MCDAPDMATVLIADDDPDICYLLELHLGRAGHEVISTSDGAQALEAYAAHDIDIAVLDVSMPDKSGLDVIRSIRAGDRRPELPIVLLTALAHPDDRERGLQAGANDYVTKPFSLRGLVTLVDRLLAEGRSPRRWID</sequence>
<dbReference type="InterPro" id="IPR001789">
    <property type="entry name" value="Sig_transdc_resp-reg_receiver"/>
</dbReference>
<gene>
    <name evidence="4" type="ORF">SAMN05192576_2525</name>
</gene>
<protein>
    <submittedName>
        <fullName evidence="4">Response regulator receiver domain-containing protein</fullName>
    </submittedName>
</protein>
<dbReference type="PROSITE" id="PS50110">
    <property type="entry name" value="RESPONSE_REGULATORY"/>
    <property type="match status" value="1"/>
</dbReference>